<dbReference type="SUPFAM" id="SSF55729">
    <property type="entry name" value="Acyl-CoA N-acyltransferases (Nat)"/>
    <property type="match status" value="1"/>
</dbReference>
<accession>A0A2U9T009</accession>
<dbReference type="OrthoDB" id="9805924at2"/>
<dbReference type="GO" id="GO:0016747">
    <property type="term" value="F:acyltransferase activity, transferring groups other than amino-acyl groups"/>
    <property type="evidence" value="ECO:0007669"/>
    <property type="project" value="InterPro"/>
</dbReference>
<proteinExistence type="predicted"/>
<keyword evidence="3" id="KW-1185">Reference proteome</keyword>
<dbReference type="EMBL" id="CP029843">
    <property type="protein sequence ID" value="AWV05753.1"/>
    <property type="molecule type" value="Genomic_DNA"/>
</dbReference>
<evidence type="ECO:0000313" key="2">
    <source>
        <dbReference type="EMBL" id="AWV05753.1"/>
    </source>
</evidence>
<evidence type="ECO:0000259" key="1">
    <source>
        <dbReference type="PROSITE" id="PS51186"/>
    </source>
</evidence>
<protein>
    <recommendedName>
        <fullName evidence="1">N-acetyltransferase domain-containing protein</fullName>
    </recommendedName>
</protein>
<dbReference type="InterPro" id="IPR016181">
    <property type="entry name" value="Acyl_CoA_acyltransferase"/>
</dbReference>
<name>A0A2U9T009_9GAMM</name>
<evidence type="ECO:0000313" key="3">
    <source>
        <dbReference type="Proteomes" id="UP000249447"/>
    </source>
</evidence>
<dbReference type="PROSITE" id="PS51186">
    <property type="entry name" value="GNAT"/>
    <property type="match status" value="1"/>
</dbReference>
<reference evidence="2 3" key="1">
    <citation type="submission" date="2018-05" db="EMBL/GenBank/DDBJ databases">
        <title>The complete genome of Lysobacter maris HZ9B, a marine bacterium antagonistic against terrestrial plant pathogens.</title>
        <authorList>
            <person name="Zhang X.-Q."/>
        </authorList>
    </citation>
    <scope>NUCLEOTIDE SEQUENCE [LARGE SCALE GENOMIC DNA]</scope>
    <source>
        <strain evidence="2 3">HZ9B</strain>
    </source>
</reference>
<dbReference type="InterPro" id="IPR000182">
    <property type="entry name" value="GNAT_dom"/>
</dbReference>
<dbReference type="Proteomes" id="UP000249447">
    <property type="component" value="Chromosome"/>
</dbReference>
<gene>
    <name evidence="2" type="ORF">C9I47_0027</name>
</gene>
<dbReference type="AlphaFoldDB" id="A0A2U9T009"/>
<dbReference type="RefSeq" id="WP_111264928.1">
    <property type="nucleotide sequence ID" value="NZ_CP029843.1"/>
</dbReference>
<dbReference type="Gene3D" id="3.40.630.30">
    <property type="match status" value="1"/>
</dbReference>
<sequence>MSAAEPLALADIRVDPVTRDDSAALLQLSAEHHRRVAAQRLPFGSARDSTLELLEALFEPPLRAWAWLARHDGEAIGYIAATVGFSILERGYVFQLDALYVRAPWRPDQVADALFAQARAMARQLDCVNLQWRAAPWWCEAARPGPPRHAIRVDGEHYVLALAPD</sequence>
<dbReference type="Pfam" id="PF00583">
    <property type="entry name" value="Acetyltransf_1"/>
    <property type="match status" value="1"/>
</dbReference>
<feature type="domain" description="N-acetyltransferase" evidence="1">
    <location>
        <begin position="12"/>
        <end position="165"/>
    </location>
</feature>
<organism evidence="2 3">
    <name type="scientific">Marilutibacter maris</name>
    <dbReference type="NCBI Taxonomy" id="1605891"/>
    <lineage>
        <taxon>Bacteria</taxon>
        <taxon>Pseudomonadati</taxon>
        <taxon>Pseudomonadota</taxon>
        <taxon>Gammaproteobacteria</taxon>
        <taxon>Lysobacterales</taxon>
        <taxon>Lysobacteraceae</taxon>
        <taxon>Marilutibacter</taxon>
    </lineage>
</organism>
<dbReference type="KEGG" id="lmb:C9I47_0027"/>